<proteinExistence type="predicted"/>
<dbReference type="RefSeq" id="WP_126157298.1">
    <property type="nucleotide sequence ID" value="NZ_RQXW01000002.1"/>
</dbReference>
<comment type="caution">
    <text evidence="1">The sequence shown here is derived from an EMBL/GenBank/DDBJ whole genome shotgun (WGS) entry which is preliminary data.</text>
</comment>
<protein>
    <submittedName>
        <fullName evidence="1">Uncharacterized protein</fullName>
    </submittedName>
</protein>
<evidence type="ECO:0000313" key="2">
    <source>
        <dbReference type="Proteomes" id="UP000283087"/>
    </source>
</evidence>
<sequence>MLGGKTFNVMQVDEVVDEKTGAVSNEIINKSRLYNNSYYKEILPPGIYPLTTNWFFSTEDFTFKANEITCIKLKVTASSIMTKHPDLLLVDQEKCEEEILKTQEMTREDRNEHYFN</sequence>
<gene>
    <name evidence="1" type="ORF">EH243_03775</name>
</gene>
<accession>A0A430KUZ2</accession>
<dbReference type="AlphaFoldDB" id="A0A430KUZ2"/>
<evidence type="ECO:0000313" key="1">
    <source>
        <dbReference type="EMBL" id="RTE67331.1"/>
    </source>
</evidence>
<reference evidence="1 2" key="1">
    <citation type="submission" date="2018-11" db="EMBL/GenBank/DDBJ databases">
        <title>The draft genome sequence of Amphritea opalescens ANRC-JH13T.</title>
        <authorList>
            <person name="Fang Z."/>
            <person name="Zhang Y."/>
            <person name="Han X."/>
        </authorList>
    </citation>
    <scope>NUCLEOTIDE SEQUENCE [LARGE SCALE GENOMIC DNA]</scope>
    <source>
        <strain evidence="1 2">ANRC-JH13</strain>
    </source>
</reference>
<dbReference type="Proteomes" id="UP000283087">
    <property type="component" value="Unassembled WGS sequence"/>
</dbReference>
<dbReference type="EMBL" id="RQXW01000002">
    <property type="protein sequence ID" value="RTE67331.1"/>
    <property type="molecule type" value="Genomic_DNA"/>
</dbReference>
<organism evidence="1 2">
    <name type="scientific">Amphritea opalescens</name>
    <dbReference type="NCBI Taxonomy" id="2490544"/>
    <lineage>
        <taxon>Bacteria</taxon>
        <taxon>Pseudomonadati</taxon>
        <taxon>Pseudomonadota</taxon>
        <taxon>Gammaproteobacteria</taxon>
        <taxon>Oceanospirillales</taxon>
        <taxon>Oceanospirillaceae</taxon>
        <taxon>Amphritea</taxon>
    </lineage>
</organism>
<name>A0A430KUZ2_9GAMM</name>
<keyword evidence="2" id="KW-1185">Reference proteome</keyword>